<dbReference type="CDD" id="cd19499">
    <property type="entry name" value="RecA-like_ClpB_Hsp104-like"/>
    <property type="match status" value="1"/>
</dbReference>
<gene>
    <name evidence="11" type="ORF">Vbra_4337</name>
</gene>
<dbReference type="Gene3D" id="3.40.50.300">
    <property type="entry name" value="P-loop containing nucleotide triphosphate hydrolases"/>
    <property type="match status" value="3"/>
</dbReference>
<keyword evidence="6" id="KW-0067">ATP-binding</keyword>
<dbReference type="Gene3D" id="1.10.1780.10">
    <property type="entry name" value="Clp, N-terminal domain"/>
    <property type="match status" value="1"/>
</dbReference>
<dbReference type="Pfam" id="PF10431">
    <property type="entry name" value="ClpB_D2-small"/>
    <property type="match status" value="1"/>
</dbReference>
<dbReference type="InterPro" id="IPR019489">
    <property type="entry name" value="Clp_ATPase_C"/>
</dbReference>
<dbReference type="PANTHER" id="PTHR11638:SF155">
    <property type="entry name" value="CHAPERONE PROTEIN CLPC1, CHLOROPLASTIC-LIKE"/>
    <property type="match status" value="1"/>
</dbReference>
<keyword evidence="7" id="KW-0143">Chaperone</keyword>
<dbReference type="Pfam" id="PF07724">
    <property type="entry name" value="AAA_2"/>
    <property type="match status" value="1"/>
</dbReference>
<dbReference type="CDD" id="cd00009">
    <property type="entry name" value="AAA"/>
    <property type="match status" value="1"/>
</dbReference>
<keyword evidence="4 8" id="KW-0677">Repeat</keyword>
<dbReference type="Pfam" id="PF02861">
    <property type="entry name" value="Clp_N"/>
    <property type="match status" value="1"/>
</dbReference>
<keyword evidence="3" id="KW-0934">Plastid</keyword>
<dbReference type="FunFam" id="3.40.50.300:FF:000025">
    <property type="entry name" value="ATP-dependent Clp protease subunit"/>
    <property type="match status" value="1"/>
</dbReference>
<dbReference type="InterPro" id="IPR018368">
    <property type="entry name" value="ClpA/B_CS1"/>
</dbReference>
<dbReference type="Pfam" id="PF00004">
    <property type="entry name" value="AAA"/>
    <property type="match status" value="1"/>
</dbReference>
<dbReference type="InterPro" id="IPR003593">
    <property type="entry name" value="AAA+_ATPase"/>
</dbReference>
<evidence type="ECO:0000256" key="8">
    <source>
        <dbReference type="PROSITE-ProRule" id="PRU01251"/>
    </source>
</evidence>
<feature type="domain" description="Clp R" evidence="10">
    <location>
        <begin position="99"/>
        <end position="241"/>
    </location>
</feature>
<dbReference type="InterPro" id="IPR004176">
    <property type="entry name" value="Clp_R_N"/>
</dbReference>
<dbReference type="PANTHER" id="PTHR11638">
    <property type="entry name" value="ATP-DEPENDENT CLP PROTEASE"/>
    <property type="match status" value="1"/>
</dbReference>
<dbReference type="SMART" id="SM01086">
    <property type="entry name" value="ClpB_D2-small"/>
    <property type="match status" value="1"/>
</dbReference>
<dbReference type="PRINTS" id="PR00300">
    <property type="entry name" value="CLPPROTEASEA"/>
</dbReference>
<reference evidence="11 12" key="1">
    <citation type="submission" date="2014-11" db="EMBL/GenBank/DDBJ databases">
        <authorList>
            <person name="Zhu J."/>
            <person name="Qi W."/>
            <person name="Song R."/>
        </authorList>
    </citation>
    <scope>NUCLEOTIDE SEQUENCE [LARGE SCALE GENOMIC DNA]</scope>
</reference>
<dbReference type="SUPFAM" id="SSF52540">
    <property type="entry name" value="P-loop containing nucleoside triphosphate hydrolases"/>
    <property type="match status" value="2"/>
</dbReference>
<keyword evidence="2" id="KW-0150">Chloroplast</keyword>
<dbReference type="InterPro" id="IPR003959">
    <property type="entry name" value="ATPase_AAA_core"/>
</dbReference>
<dbReference type="PhylomeDB" id="A0A0G4FA15"/>
<dbReference type="InParanoid" id="A0A0G4FA15"/>
<evidence type="ECO:0000256" key="5">
    <source>
        <dbReference type="ARBA" id="ARBA00022741"/>
    </source>
</evidence>
<dbReference type="VEuPathDB" id="CryptoDB:Vbra_4337"/>
<dbReference type="GO" id="GO:0016887">
    <property type="term" value="F:ATP hydrolysis activity"/>
    <property type="evidence" value="ECO:0007669"/>
    <property type="project" value="InterPro"/>
</dbReference>
<feature type="region of interest" description="Disordered" evidence="9">
    <location>
        <begin position="1"/>
        <end position="23"/>
    </location>
</feature>
<evidence type="ECO:0000313" key="11">
    <source>
        <dbReference type="EMBL" id="CEM09725.1"/>
    </source>
</evidence>
<dbReference type="SMART" id="SM00382">
    <property type="entry name" value="AAA"/>
    <property type="match status" value="2"/>
</dbReference>
<dbReference type="Proteomes" id="UP000041254">
    <property type="component" value="Unassembled WGS sequence"/>
</dbReference>
<evidence type="ECO:0000256" key="7">
    <source>
        <dbReference type="ARBA" id="ARBA00023186"/>
    </source>
</evidence>
<dbReference type="EMBL" id="CDMY01000395">
    <property type="protein sequence ID" value="CEM09725.1"/>
    <property type="molecule type" value="Genomic_DNA"/>
</dbReference>
<evidence type="ECO:0000256" key="6">
    <source>
        <dbReference type="ARBA" id="ARBA00022840"/>
    </source>
</evidence>
<protein>
    <recommendedName>
        <fullName evidence="10">Clp R domain-containing protein</fullName>
    </recommendedName>
</protein>
<dbReference type="InterPro" id="IPR050130">
    <property type="entry name" value="ClpA_ClpB"/>
</dbReference>
<dbReference type="AlphaFoldDB" id="A0A0G4FA15"/>
<dbReference type="STRING" id="1169540.A0A0G4FA15"/>
<dbReference type="OrthoDB" id="47330at2759"/>
<evidence type="ECO:0000256" key="1">
    <source>
        <dbReference type="ARBA" id="ARBA00004229"/>
    </source>
</evidence>
<dbReference type="Gene3D" id="1.10.8.60">
    <property type="match status" value="1"/>
</dbReference>
<dbReference type="GO" id="GO:0034605">
    <property type="term" value="P:cellular response to heat"/>
    <property type="evidence" value="ECO:0007669"/>
    <property type="project" value="TreeGrafter"/>
</dbReference>
<keyword evidence="5" id="KW-0547">Nucleotide-binding</keyword>
<comment type="subcellular location">
    <subcellularLocation>
        <location evidence="1">Plastid</location>
        <location evidence="1">Chloroplast</location>
    </subcellularLocation>
</comment>
<dbReference type="InterPro" id="IPR041546">
    <property type="entry name" value="ClpA/ClpB_AAA_lid"/>
</dbReference>
<dbReference type="Pfam" id="PF17871">
    <property type="entry name" value="AAA_lid_9"/>
    <property type="match status" value="1"/>
</dbReference>
<name>A0A0G4FA15_VITBC</name>
<evidence type="ECO:0000256" key="3">
    <source>
        <dbReference type="ARBA" id="ARBA00022640"/>
    </source>
</evidence>
<dbReference type="GO" id="GO:0009507">
    <property type="term" value="C:chloroplast"/>
    <property type="evidence" value="ECO:0007669"/>
    <property type="project" value="UniProtKB-SubCell"/>
</dbReference>
<dbReference type="InterPro" id="IPR001270">
    <property type="entry name" value="ClpA/B"/>
</dbReference>
<accession>A0A0G4FA15</accession>
<evidence type="ECO:0000313" key="12">
    <source>
        <dbReference type="Proteomes" id="UP000041254"/>
    </source>
</evidence>
<organism evidence="11 12">
    <name type="scientific">Vitrella brassicaformis (strain CCMP3155)</name>
    <dbReference type="NCBI Taxonomy" id="1169540"/>
    <lineage>
        <taxon>Eukaryota</taxon>
        <taxon>Sar</taxon>
        <taxon>Alveolata</taxon>
        <taxon>Colpodellida</taxon>
        <taxon>Vitrellaceae</taxon>
        <taxon>Vitrella</taxon>
    </lineage>
</organism>
<dbReference type="InterPro" id="IPR027417">
    <property type="entry name" value="P-loop_NTPase"/>
</dbReference>
<dbReference type="SUPFAM" id="SSF81923">
    <property type="entry name" value="Double Clp-N motif"/>
    <property type="match status" value="1"/>
</dbReference>
<dbReference type="FunFam" id="3.40.50.300:FF:000010">
    <property type="entry name" value="Chaperone clpB 1, putative"/>
    <property type="match status" value="1"/>
</dbReference>
<evidence type="ECO:0000256" key="2">
    <source>
        <dbReference type="ARBA" id="ARBA00022528"/>
    </source>
</evidence>
<evidence type="ECO:0000256" key="4">
    <source>
        <dbReference type="ARBA" id="ARBA00022737"/>
    </source>
</evidence>
<dbReference type="PROSITE" id="PS00870">
    <property type="entry name" value="CLPAB_1"/>
    <property type="match status" value="1"/>
</dbReference>
<evidence type="ECO:0000256" key="9">
    <source>
        <dbReference type="SAM" id="MobiDB-lite"/>
    </source>
</evidence>
<proteinExistence type="predicted"/>
<dbReference type="GO" id="GO:0005524">
    <property type="term" value="F:ATP binding"/>
    <property type="evidence" value="ECO:0007669"/>
    <property type="project" value="UniProtKB-KW"/>
</dbReference>
<dbReference type="InterPro" id="IPR036628">
    <property type="entry name" value="Clp_N_dom_sf"/>
</dbReference>
<dbReference type="PROSITE" id="PS51903">
    <property type="entry name" value="CLP_R"/>
    <property type="match status" value="1"/>
</dbReference>
<evidence type="ECO:0000259" key="10">
    <source>
        <dbReference type="PROSITE" id="PS51903"/>
    </source>
</evidence>
<sequence length="972" mass="107034">MSASQPSDPPVSAHPDHMHDNTRRRRVKALPSLAWLPVAAAVLCATTHAMTRQQQRSAAAFVPMAARPLLSSTRQTRRHQLPARSTQLASSKGGLSMMFESFTEKAIKVIMAAQEESRFVGHNYVGAEQLLLGLLSVTDTVAFEILKRKNIKLQVVRGEIEKLIGRGNGFVSVEIPFTPQAKGVLERSLNEARNLEVRYIDTEHLLLALLKENSGVVHQIFRKMQIDPQQLSVEVTKTVMDSKSAGAAQYGKQGGGQQTGKAAKTPTLRQYGIDITDKAMAGEIDPVVGRQTEVDRVTVILGRRTKSNPVLIGEPGVGKTAIAEGLAQKIANNNIPKVLEGKRVVQLDMGLMIAGAKYRGEFEERLRKVLDEVKRAGNILLVIDEVHTLVGAGAGEGALDAANLLKPALARGEIQVIGTTTLDEYRKYIQKDAALDRRFQPVLVEPPSVSDTVEILRALKPKYEKFHHVQYSDEALQNAATLAHQHIQDRFLPDKAIDLLDEAGAAVKLQAEKLPPVARGLQRELRENQRQQAAAVSSKEFEKASQLQQREQQLKRKLEDVCPSALVMPKVDSEAIARVLAGWTGITVQQLTQTEATKYINMEQVLQERVIGQGEAIKAVSKAVRRAKSGVKNPDRPIASLLFCGPTGVGKTELTKALAEFLFDSDDAMIRLDMSEYMERHEVSKLIGAPPGYVGYQEGGTLTEQVRRKPFSVILFDEVEKAHPDVFNLLLQILEDGRLTDSKGRTVDFRNSLVIMTSNLGAKLIERAARVPGGGGTSLGFSLPMGQSASEAQYEGIRNLVNEELKNYFRPEFLNRLDETIVFRPLSKEEVGEIADVLLQQLYDRITETRSINMQVTDRMRNFLVDQGYDPSFGARPLRRAITRILEDTMAEMVLSGAVNTGDSVVLDVDLPSGMVMCYNTEGDLVGSYKSGTYPSVGGLPQQATFGMMGGGTERYERYGYENERNPNPNAA</sequence>
<keyword evidence="12" id="KW-1185">Reference proteome</keyword>